<dbReference type="InterPro" id="IPR014284">
    <property type="entry name" value="RNA_pol_sigma-70_dom"/>
</dbReference>
<accession>A0ABN1J582</accession>
<evidence type="ECO:0008006" key="9">
    <source>
        <dbReference type="Google" id="ProtNLM"/>
    </source>
</evidence>
<dbReference type="InterPro" id="IPR013249">
    <property type="entry name" value="RNA_pol_sigma70_r4_t2"/>
</dbReference>
<reference evidence="7 8" key="1">
    <citation type="journal article" date="2019" name="Int. J. Syst. Evol. Microbiol.">
        <title>The Global Catalogue of Microorganisms (GCM) 10K type strain sequencing project: providing services to taxonomists for standard genome sequencing and annotation.</title>
        <authorList>
            <consortium name="The Broad Institute Genomics Platform"/>
            <consortium name="The Broad Institute Genome Sequencing Center for Infectious Disease"/>
            <person name="Wu L."/>
            <person name="Ma J."/>
        </authorList>
    </citation>
    <scope>NUCLEOTIDE SEQUENCE [LARGE SCALE GENOMIC DNA]</scope>
    <source>
        <strain evidence="7 8">JCM 15974</strain>
    </source>
</reference>
<keyword evidence="3" id="KW-0238">DNA-binding</keyword>
<name>A0ABN1J582_9FLAO</name>
<evidence type="ECO:0000256" key="1">
    <source>
        <dbReference type="ARBA" id="ARBA00023015"/>
    </source>
</evidence>
<dbReference type="InterPro" id="IPR013325">
    <property type="entry name" value="RNA_pol_sigma_r2"/>
</dbReference>
<dbReference type="PANTHER" id="PTHR43133:SF8">
    <property type="entry name" value="RNA POLYMERASE SIGMA FACTOR HI_1459-RELATED"/>
    <property type="match status" value="1"/>
</dbReference>
<keyword evidence="4" id="KW-0804">Transcription</keyword>
<keyword evidence="8" id="KW-1185">Reference proteome</keyword>
<keyword evidence="1" id="KW-0805">Transcription regulation</keyword>
<dbReference type="EMBL" id="BAAAGE010000004">
    <property type="protein sequence ID" value="GAA0728635.1"/>
    <property type="molecule type" value="Genomic_DNA"/>
</dbReference>
<dbReference type="Proteomes" id="UP001501758">
    <property type="component" value="Unassembled WGS sequence"/>
</dbReference>
<comment type="caution">
    <text evidence="7">The sequence shown here is derived from an EMBL/GenBank/DDBJ whole genome shotgun (WGS) entry which is preliminary data.</text>
</comment>
<protein>
    <recommendedName>
        <fullName evidence="9">RNA polymerase sigma factor</fullName>
    </recommendedName>
</protein>
<dbReference type="RefSeq" id="WP_343913832.1">
    <property type="nucleotide sequence ID" value="NZ_BAAAGE010000004.1"/>
</dbReference>
<evidence type="ECO:0000259" key="6">
    <source>
        <dbReference type="Pfam" id="PF08281"/>
    </source>
</evidence>
<evidence type="ECO:0000256" key="3">
    <source>
        <dbReference type="ARBA" id="ARBA00023125"/>
    </source>
</evidence>
<evidence type="ECO:0000256" key="4">
    <source>
        <dbReference type="ARBA" id="ARBA00023163"/>
    </source>
</evidence>
<feature type="domain" description="RNA polymerase sigma-70 region 2" evidence="5">
    <location>
        <begin position="29"/>
        <end position="90"/>
    </location>
</feature>
<keyword evidence="2" id="KW-0731">Sigma factor</keyword>
<evidence type="ECO:0000256" key="2">
    <source>
        <dbReference type="ARBA" id="ARBA00023082"/>
    </source>
</evidence>
<dbReference type="Pfam" id="PF08281">
    <property type="entry name" value="Sigma70_r4_2"/>
    <property type="match status" value="1"/>
</dbReference>
<evidence type="ECO:0000313" key="7">
    <source>
        <dbReference type="EMBL" id="GAA0728635.1"/>
    </source>
</evidence>
<dbReference type="Gene3D" id="1.10.1740.10">
    <property type="match status" value="1"/>
</dbReference>
<gene>
    <name evidence="7" type="ORF">GCM10009430_37900</name>
</gene>
<organism evidence="7 8">
    <name type="scientific">Aquimarina litoralis</name>
    <dbReference type="NCBI Taxonomy" id="584605"/>
    <lineage>
        <taxon>Bacteria</taxon>
        <taxon>Pseudomonadati</taxon>
        <taxon>Bacteroidota</taxon>
        <taxon>Flavobacteriia</taxon>
        <taxon>Flavobacteriales</taxon>
        <taxon>Flavobacteriaceae</taxon>
        <taxon>Aquimarina</taxon>
    </lineage>
</organism>
<feature type="domain" description="RNA polymerase sigma factor 70 region 4 type 2" evidence="6">
    <location>
        <begin position="135"/>
        <end position="183"/>
    </location>
</feature>
<dbReference type="Pfam" id="PF04542">
    <property type="entry name" value="Sigma70_r2"/>
    <property type="match status" value="1"/>
</dbReference>
<sequence length="269" mass="30958">MDQETLETLVHRANTGDQESLEKIVLAIKDYVYNLSLKMLLFPEDAKDATQEILVKVITHLSTFNHKSKFSTWVYRIATNYLLTQKQKKGKEFPMPFADYEVLIDSGHSDRVSYASNDGELKLLEEEVKVSCTQGLLLCLKPIDRIIYILSDILEFNSKEGAAIVNITPENFRKKLSRSRMKIRNFLNKKCGLVNSNNPCRCVRKIDFLVDQNIIEPKRLRFAELSKRSIDLIEKIDQVEKSIAVYRSVPSFTAPDIIFKNIKAILSHE</sequence>
<dbReference type="NCBIfam" id="TIGR02937">
    <property type="entry name" value="sigma70-ECF"/>
    <property type="match status" value="1"/>
</dbReference>
<dbReference type="InterPro" id="IPR039425">
    <property type="entry name" value="RNA_pol_sigma-70-like"/>
</dbReference>
<proteinExistence type="predicted"/>
<dbReference type="InterPro" id="IPR007627">
    <property type="entry name" value="RNA_pol_sigma70_r2"/>
</dbReference>
<evidence type="ECO:0000259" key="5">
    <source>
        <dbReference type="Pfam" id="PF04542"/>
    </source>
</evidence>
<dbReference type="SUPFAM" id="SSF88946">
    <property type="entry name" value="Sigma2 domain of RNA polymerase sigma factors"/>
    <property type="match status" value="1"/>
</dbReference>
<evidence type="ECO:0000313" key="8">
    <source>
        <dbReference type="Proteomes" id="UP001501758"/>
    </source>
</evidence>
<dbReference type="PANTHER" id="PTHR43133">
    <property type="entry name" value="RNA POLYMERASE ECF-TYPE SIGMA FACTO"/>
    <property type="match status" value="1"/>
</dbReference>